<dbReference type="InterPro" id="IPR035910">
    <property type="entry name" value="RyR/IP3R_RIH_dom_sf"/>
</dbReference>
<comment type="subcellular location">
    <subcellularLocation>
        <location evidence="1 13">Endoplasmic reticulum membrane</location>
        <topology evidence="1 13">Multi-pass membrane protein</topology>
    </subcellularLocation>
</comment>
<dbReference type="SUPFAM" id="SSF82109">
    <property type="entry name" value="MIR domain"/>
    <property type="match status" value="2"/>
</dbReference>
<dbReference type="GO" id="GO:0051209">
    <property type="term" value="P:release of sequestered calcium ion into cytosol"/>
    <property type="evidence" value="ECO:0007669"/>
    <property type="project" value="UniProtKB-UniRule"/>
</dbReference>
<dbReference type="InterPro" id="IPR000699">
    <property type="entry name" value="RIH_dom"/>
</dbReference>
<evidence type="ECO:0000256" key="14">
    <source>
        <dbReference type="SAM" id="MobiDB-lite"/>
    </source>
</evidence>
<dbReference type="InterPro" id="IPR013662">
    <property type="entry name" value="RIH_assoc-dom"/>
</dbReference>
<dbReference type="InterPro" id="IPR016093">
    <property type="entry name" value="MIR_motif"/>
</dbReference>
<keyword evidence="13" id="KW-0106">Calcium</keyword>
<dbReference type="InterPro" id="IPR000493">
    <property type="entry name" value="InsP3_rcpt"/>
</dbReference>
<evidence type="ECO:0000256" key="13">
    <source>
        <dbReference type="RuleBase" id="RU368044"/>
    </source>
</evidence>
<keyword evidence="12 13" id="KW-0407">Ion channel</keyword>
<keyword evidence="7 13" id="KW-1133">Transmembrane helix</keyword>
<feature type="compositionally biased region" description="Low complexity" evidence="14">
    <location>
        <begin position="1792"/>
        <end position="1802"/>
    </location>
</feature>
<keyword evidence="10 13" id="KW-0675">Receptor</keyword>
<protein>
    <recommendedName>
        <fullName evidence="13">Inositol 1,4,5-trisphosphate receptor</fullName>
    </recommendedName>
</protein>
<dbReference type="EnsemblMetazoa" id="tetur10g02320.1">
    <property type="protein sequence ID" value="tetur10g02320.1"/>
    <property type="gene ID" value="tetur10g02320"/>
</dbReference>
<keyword evidence="17" id="KW-1185">Reference proteome</keyword>
<feature type="region of interest" description="Disordered" evidence="14">
    <location>
        <begin position="1559"/>
        <end position="1630"/>
    </location>
</feature>
<dbReference type="Gene3D" id="1.25.10.30">
    <property type="entry name" value="IP3 receptor type 1 binding core, RIH domain"/>
    <property type="match status" value="1"/>
</dbReference>
<evidence type="ECO:0000256" key="5">
    <source>
        <dbReference type="ARBA" id="ARBA00022737"/>
    </source>
</evidence>
<keyword evidence="13" id="KW-0109">Calcium transport</keyword>
<evidence type="ECO:0000256" key="12">
    <source>
        <dbReference type="ARBA" id="ARBA00023303"/>
    </source>
</evidence>
<feature type="compositionally biased region" description="Low complexity" evidence="14">
    <location>
        <begin position="41"/>
        <end position="59"/>
    </location>
</feature>
<evidence type="ECO:0000256" key="4">
    <source>
        <dbReference type="ARBA" id="ARBA00022692"/>
    </source>
</evidence>
<evidence type="ECO:0000256" key="2">
    <source>
        <dbReference type="ARBA" id="ARBA00009453"/>
    </source>
</evidence>
<comment type="domain">
    <text evidence="13">The receptor contains a calcium channel in its C-terminal extremity. Its large N-terminal cytoplasmic region has the ligand-binding site in the N-terminus and modulatory sites in the middle portion immediately upstream of the channel region.</text>
</comment>
<feature type="transmembrane region" description="Helical" evidence="13">
    <location>
        <begin position="2599"/>
        <end position="2622"/>
    </location>
</feature>
<comment type="function">
    <text evidence="13">Receptor for inositol 1,4,5-trisphosphate, a second messenger that mediates the release of intracellular calcium.</text>
</comment>
<dbReference type="SUPFAM" id="SSF100909">
    <property type="entry name" value="IP3 receptor type 1 binding core, domain 2"/>
    <property type="match status" value="2"/>
</dbReference>
<dbReference type="GO" id="GO:0005789">
    <property type="term" value="C:endoplasmic reticulum membrane"/>
    <property type="evidence" value="ECO:0007669"/>
    <property type="project" value="UniProtKB-SubCell"/>
</dbReference>
<dbReference type="Gene3D" id="1.10.287.70">
    <property type="match status" value="1"/>
</dbReference>
<keyword evidence="5" id="KW-0677">Repeat</keyword>
<feature type="transmembrane region" description="Helical" evidence="13">
    <location>
        <begin position="2343"/>
        <end position="2364"/>
    </location>
</feature>
<evidence type="ECO:0000259" key="15">
    <source>
        <dbReference type="PROSITE" id="PS50919"/>
    </source>
</evidence>
<feature type="compositionally biased region" description="Polar residues" evidence="14">
    <location>
        <begin position="1617"/>
        <end position="1629"/>
    </location>
</feature>
<gene>
    <name evidence="16" type="primary">107363591</name>
</gene>
<dbReference type="PROSITE" id="PS50919">
    <property type="entry name" value="MIR"/>
    <property type="match status" value="1"/>
</dbReference>
<feature type="compositionally biased region" description="Basic and acidic residues" evidence="14">
    <location>
        <begin position="1559"/>
        <end position="1568"/>
    </location>
</feature>
<keyword evidence="9 13" id="KW-0472">Membrane</keyword>
<feature type="transmembrane region" description="Helical" evidence="13">
    <location>
        <begin position="2423"/>
        <end position="2442"/>
    </location>
</feature>
<keyword evidence="4 13" id="KW-0812">Transmembrane</keyword>
<keyword evidence="3 13" id="KW-0813">Transport</keyword>
<feature type="compositionally biased region" description="Polar residues" evidence="14">
    <location>
        <begin position="1581"/>
        <end position="1597"/>
    </location>
</feature>
<sequence length="2754" mass="317381">MEPTSPSSLYHQQHYQQQVSYHGYSHVQQSSHQTQHHHPFSPNSSSPQSTNSSQIQTTIGDSPVRIGDTIALFVAQGKFQGFLTTLDSVDERAAVTCDGNLTETPSKMRDYLYRICIAGKHEAQQDYQEARLRDSSNENKLNKLKAFATEEKRLNEAENRAQRGEILHYGDVIQLLNIKNNKYVTAFTKIPAQLDPSAWRVSLDRDGNDNSHFRVTDCLKFRGNGEQVTYGDEIFLVSVSAGQRLHASNREHTDHKGCFEVNIHNALTSWKILLYLDYRENLEGYLKAGDVFRLFHSESARYLTLDDLEETGNNGKKVVSQKVFLRYTARTEATSATSSKALWEVEIRQGEVPRGGLAHWDSTIRFKHLSTGKYLGLAPDPTAEPDSNQWYLVPSSTYDDKIEFRLHPTREVNIGDCVPHKSFVRIHNQPTRTWLHHTNDFFDENQKKEKEQVVLYMSKVIAKQKNGNKEVFQIIPVSFSEVRDLDFVNDAHRFLKTAVEKLKDHSLSAAERKVLKSLLFDLMFFIINQPKDESKPQPPSTSSVIPDRDRQKLVREQKLLQIIFELLAAPFVKKDSIPDDPEYNRYLVEILRYAYRILQLSQKDYRKNQVEISKKFSFIIGQVEHKQTEESALETITVLIQGNTQFMEGFVGENEIKLFISLLKTPKETKKESKSNILDLLKNLCVCDGESVKTQESFCKCLLFENQDALIHTKMENNEVYLYPDSSRPESKISLKQLVSDARRSNHGESNAEQMLKYYCNQLDLFCAMCFKRQYDAIGYLKDTEKLSIELIHQCMVDEDLPIELRAVFCRLMLHLHVDCKPNVMIQPIEYARVWADIPTPEEFDSYDIVEAKLKVGADGARKETQNALANTINFVENYLKMVGQGNKDYINNLTLEVMKLVRNLMLFGFFNFKKLINLNKTILDILKKSEKLDEPDEKNESIPKGLRVVVEKKMAEHKQAQSISKPPLGSLGLGPSMDIRLNIIEILNFIYDIRLDYRITYILVHFKDQSQNLSTPLKISSEDVEAIFEDSKTNLDGSMGFISVKILLSFIINSMAYSLVSGAMKLLIREFKQRKEFLNALRQVQLLIKKEDVQIYEYFRKALEILKEYVEESETWVYTKSKRDDEDKIKSGLRDEDRDLPSPPSGIPNYPLLIGSSKSNSLLQIDIKDEQIKRYNRVDIILRTLSYCCRDRSTNKAKKLEQSLLQSRGLVKILVDLLSINYDENDHHIKKIFERTHELLQDFCFNNPTNQEELYEHYERFLKPEKLEMQTLMSIFVNNEKLCNEINEEAIRKCVNFIISQGKKTYFLDFLLTIVKSEGKALPNVQAKILNELKFHKEDIFDWDGGEKIRELMRSMMSTKADKEGELWFHIKLIDLLAACTEGKNKNNEKDCAGLCPFDYIAHIIEDNNCTPRVKEAYCRLLTNSYIETEIHQEEISRSSKMSKLIGNLIDDIRKTLTEVTEPKSTLDHEWTSYFSRGFLYMIRAFITSSNAASSAETIKNLGELVNQRFVVPENIEQKLKKEIRETMEILSKLGDRSASLNVDVAKFASAWQKKLARETSHSESDQQRANLSKEPPKVQISSAPNDKTNQSISTNDETKTPPTPPARKRPPRLQLNGTESTSSSSNDLPLLSQQHYQQQQETSDQFNLPLSSSLKDDIVQSNWKNLIDEQRTELEPKIKAELSVLIDVFYQPAALFPIDTQMHHKLFSGLFISHLIQHILALVMYGTKEQIKTDEKVIIQTLQILTELVIDDKTNQAESLRLQLKERYFGPANNNSTTNSNQDNKPYPTSSSSLPSQNSRSSKDLRFIQNELNALGAPKIVVEIIMRNPNENIFIYAIKFGKALLNDGNENIQKSFYKEIQNGSEKFIKNFYDRMVIAQKAYKTGFKSQLFAKSPSTPSKTLLERDATPVTEFPMPPPLPSVSPSPRAVANILNSGKVTEDKENQLNSAIAATESGYKVLSNKPLGTFVEPSFQDEDFLNLRTESHGSGSITPNTFAAMISHQLAPCKKSKLPPEVTIMEEILEFLRLLCENHYREMQDLLRNDKKKDQNLVAETFKFLIKLCGSHKTKTIDGNYLNEENVGLFNQTVKTLIEYCQGPCHENQNCIAKCESNGIEFIIELIKNRAELDSKYMEDVRSLKINASKLLLAIIESRSDIDFAEIVAKIVSANLIHHSCEIYQKYKKYMETEAHRGNPSALKDGEESEEVKEIEVGHNIYILCHQCQRYSVELNEQINHEQQQEDCRDAIAFFQKKTAQVEVVRRDSPEQRVEFIVFAVPEQCHFLTEETKKKVLHRTEMDEKARSKVPDFFRQVDNLQAEMEWQRDLQSTKRLSHAISRYMSKWGSLSFQLAVLLNIIVICYYPFGETPIELDYRSYLACLVVGLWLYLFGTHKRSLDLVFDGTFRLTVVLTTWLLIHTTGPQSVIYICGILDIIITVVYLFSFIINRGYRRGWRMILMDYEMIYHCVYLAFCTLGLFHPLFYSALLLHVIYQEETLRNVIRSVTRNSKSLLLTCLLALILIHIAAVFGYLYFNLDFRREYVPQDTVEDTSATEYSCKTLFQCLITTINYGLRSGGGIGDVLRSASSEESLYYGRVIYELFFYFFINVIVLNLFFGIIIDTFADLRQEKQKKEDILRNTCFICGLPRADFDNRAGVSFESHIAREHHMWHYLYFMILLRTKPKTEFTGPETYVYKLMEKNDWTWFPIRKAMSLEGSDSEMQLEFFRAPERFAYSRELDSQGLPNSRDPMTLLTPC</sequence>
<dbReference type="InterPro" id="IPR005821">
    <property type="entry name" value="Ion_trans_dom"/>
</dbReference>
<evidence type="ECO:0000256" key="9">
    <source>
        <dbReference type="ARBA" id="ARBA00023136"/>
    </source>
</evidence>
<reference evidence="16" key="2">
    <citation type="submission" date="2015-06" db="UniProtKB">
        <authorList>
            <consortium name="EnsemblMetazoa"/>
        </authorList>
    </citation>
    <scope>IDENTIFICATION</scope>
</reference>
<dbReference type="EMBL" id="CAEY01000034">
    <property type="status" value="NOT_ANNOTATED_CDS"/>
    <property type="molecule type" value="Genomic_DNA"/>
</dbReference>
<proteinExistence type="inferred from homology"/>
<feature type="transmembrane region" description="Helical" evidence="13">
    <location>
        <begin position="2376"/>
        <end position="2392"/>
    </location>
</feature>
<feature type="transmembrane region" description="Helical" evidence="13">
    <location>
        <begin position="2462"/>
        <end position="2489"/>
    </location>
</feature>
<dbReference type="InterPro" id="IPR015925">
    <property type="entry name" value="Ryanodine_IP3_receptor"/>
</dbReference>
<comment type="subunit">
    <text evidence="13">Homotetramer.</text>
</comment>
<dbReference type="Proteomes" id="UP000015104">
    <property type="component" value="Unassembled WGS sequence"/>
</dbReference>
<feature type="region of interest" description="Disordered" evidence="14">
    <location>
        <begin position="1773"/>
        <end position="1802"/>
    </location>
</feature>
<dbReference type="SMART" id="SM00472">
    <property type="entry name" value="MIR"/>
    <property type="match status" value="5"/>
</dbReference>
<reference evidence="17" key="1">
    <citation type="submission" date="2011-08" db="EMBL/GenBank/DDBJ databases">
        <authorList>
            <person name="Rombauts S."/>
        </authorList>
    </citation>
    <scope>NUCLEOTIDE SEQUENCE</scope>
    <source>
        <strain evidence="17">London</strain>
    </source>
</reference>
<evidence type="ECO:0000313" key="16">
    <source>
        <dbReference type="EnsemblMetazoa" id="tetur10g02320.1"/>
    </source>
</evidence>
<dbReference type="STRING" id="32264.T1KF94"/>
<comment type="similarity">
    <text evidence="2 13">Belongs to the InsP3 receptor family.</text>
</comment>
<evidence type="ECO:0000256" key="3">
    <source>
        <dbReference type="ARBA" id="ARBA00022448"/>
    </source>
</evidence>
<evidence type="ECO:0000256" key="6">
    <source>
        <dbReference type="ARBA" id="ARBA00022824"/>
    </source>
</evidence>
<dbReference type="OrthoDB" id="6416577at2759"/>
<dbReference type="InterPro" id="IPR036300">
    <property type="entry name" value="MIR_dom_sf"/>
</dbReference>
<feature type="transmembrane region" description="Helical" evidence="13">
    <location>
        <begin position="2510"/>
        <end position="2532"/>
    </location>
</feature>
<dbReference type="Pfam" id="PF00520">
    <property type="entry name" value="Ion_trans"/>
    <property type="match status" value="1"/>
</dbReference>
<dbReference type="Pfam" id="PF01365">
    <property type="entry name" value="RYDR_ITPR"/>
    <property type="match status" value="2"/>
</dbReference>
<dbReference type="PANTHER" id="PTHR13715:SF102">
    <property type="entry name" value="INOSITOL 1,4,5-TRISPHOSPHATE RECEPTOR"/>
    <property type="match status" value="1"/>
</dbReference>
<dbReference type="eggNOG" id="KOG3533">
    <property type="taxonomic scope" value="Eukaryota"/>
</dbReference>
<dbReference type="PANTHER" id="PTHR13715">
    <property type="entry name" value="RYANODINE RECEPTOR AND IP3 RECEPTOR"/>
    <property type="match status" value="1"/>
</dbReference>
<evidence type="ECO:0000256" key="8">
    <source>
        <dbReference type="ARBA" id="ARBA00023065"/>
    </source>
</evidence>
<keyword evidence="13" id="KW-0107">Calcium channel</keyword>
<dbReference type="GO" id="GO:0070679">
    <property type="term" value="F:inositol 1,4,5 trisphosphate binding"/>
    <property type="evidence" value="ECO:0007669"/>
    <property type="project" value="UniProtKB-UniRule"/>
</dbReference>
<evidence type="ECO:0000256" key="7">
    <source>
        <dbReference type="ARBA" id="ARBA00022989"/>
    </source>
</evidence>
<feature type="domain" description="MIR" evidence="15">
    <location>
        <begin position="283"/>
        <end position="348"/>
    </location>
</feature>
<dbReference type="Pfam" id="PF02815">
    <property type="entry name" value="MIR"/>
    <property type="match status" value="1"/>
</dbReference>
<dbReference type="InterPro" id="IPR014821">
    <property type="entry name" value="Ins145_P3_rcpt"/>
</dbReference>
<feature type="compositionally biased region" description="Low complexity" evidence="14">
    <location>
        <begin position="20"/>
        <end position="33"/>
    </location>
</feature>
<evidence type="ECO:0000313" key="17">
    <source>
        <dbReference type="Proteomes" id="UP000015104"/>
    </source>
</evidence>
<dbReference type="PRINTS" id="PR00779">
    <property type="entry name" value="INSP3RECEPTR"/>
</dbReference>
<dbReference type="Pfam" id="PF08709">
    <property type="entry name" value="Ins145_P3_rec"/>
    <property type="match status" value="1"/>
</dbReference>
<evidence type="ECO:0000256" key="1">
    <source>
        <dbReference type="ARBA" id="ARBA00004477"/>
    </source>
</evidence>
<evidence type="ECO:0000256" key="11">
    <source>
        <dbReference type="ARBA" id="ARBA00023286"/>
    </source>
</evidence>
<keyword evidence="6 13" id="KW-0256">Endoplasmic reticulum</keyword>
<organism evidence="16 17">
    <name type="scientific">Tetranychus urticae</name>
    <name type="common">Two-spotted spider mite</name>
    <dbReference type="NCBI Taxonomy" id="32264"/>
    <lineage>
        <taxon>Eukaryota</taxon>
        <taxon>Metazoa</taxon>
        <taxon>Ecdysozoa</taxon>
        <taxon>Arthropoda</taxon>
        <taxon>Chelicerata</taxon>
        <taxon>Arachnida</taxon>
        <taxon>Acari</taxon>
        <taxon>Acariformes</taxon>
        <taxon>Trombidiformes</taxon>
        <taxon>Prostigmata</taxon>
        <taxon>Eleutherengona</taxon>
        <taxon>Raphignathae</taxon>
        <taxon>Tetranychoidea</taxon>
        <taxon>Tetranychidae</taxon>
        <taxon>Tetranychus</taxon>
    </lineage>
</organism>
<name>T1KF94_TETUR</name>
<dbReference type="Pfam" id="PF08454">
    <property type="entry name" value="RIH_assoc"/>
    <property type="match status" value="1"/>
</dbReference>
<evidence type="ECO:0000256" key="10">
    <source>
        <dbReference type="ARBA" id="ARBA00023170"/>
    </source>
</evidence>
<keyword evidence="11 13" id="KW-1071">Ligand-gated ion channel</keyword>
<accession>T1KF94</accession>
<feature type="region of interest" description="Disordered" evidence="14">
    <location>
        <begin position="20"/>
        <end position="60"/>
    </location>
</feature>
<dbReference type="HOGENOM" id="CLU_000206_1_0_1"/>
<dbReference type="GO" id="GO:0005220">
    <property type="term" value="F:inositol 1,4,5-trisphosphate-gated calcium channel activity"/>
    <property type="evidence" value="ECO:0007669"/>
    <property type="project" value="UniProtKB-UniRule"/>
</dbReference>
<keyword evidence="8 13" id="KW-0406">Ion transport</keyword>
<dbReference type="Gene3D" id="2.80.10.50">
    <property type="match status" value="2"/>
</dbReference>